<evidence type="ECO:0000256" key="2">
    <source>
        <dbReference type="ARBA" id="ARBA00022771"/>
    </source>
</evidence>
<feature type="region of interest" description="Disordered" evidence="6">
    <location>
        <begin position="580"/>
        <end position="628"/>
    </location>
</feature>
<organism evidence="9 10">
    <name type="scientific">Oedothorax gibbosus</name>
    <dbReference type="NCBI Taxonomy" id="931172"/>
    <lineage>
        <taxon>Eukaryota</taxon>
        <taxon>Metazoa</taxon>
        <taxon>Ecdysozoa</taxon>
        <taxon>Arthropoda</taxon>
        <taxon>Chelicerata</taxon>
        <taxon>Arachnida</taxon>
        <taxon>Araneae</taxon>
        <taxon>Araneomorphae</taxon>
        <taxon>Entelegynae</taxon>
        <taxon>Araneoidea</taxon>
        <taxon>Linyphiidae</taxon>
        <taxon>Erigoninae</taxon>
        <taxon>Oedothorax</taxon>
    </lineage>
</organism>
<feature type="compositionally biased region" description="Acidic residues" evidence="6">
    <location>
        <begin position="373"/>
        <end position="413"/>
    </location>
</feature>
<gene>
    <name evidence="9" type="ORF">JTE90_023619</name>
</gene>
<dbReference type="SMART" id="SM00249">
    <property type="entry name" value="PHD"/>
    <property type="match status" value="1"/>
</dbReference>
<accession>A0AAV6U3V9</accession>
<dbReference type="PANTHER" id="PTHR12618:SF20">
    <property type="entry name" value="PHD AND RING FINGER DOMAIN-CONTAINING PROTEIN 1"/>
    <property type="match status" value="1"/>
</dbReference>
<feature type="domain" description="PHD-type" evidence="7">
    <location>
        <begin position="78"/>
        <end position="128"/>
    </location>
</feature>
<feature type="region of interest" description="Disordered" evidence="6">
    <location>
        <begin position="1092"/>
        <end position="1128"/>
    </location>
</feature>
<feature type="compositionally biased region" description="Polar residues" evidence="6">
    <location>
        <begin position="916"/>
        <end position="945"/>
    </location>
</feature>
<feature type="coiled-coil region" evidence="5">
    <location>
        <begin position="689"/>
        <end position="745"/>
    </location>
</feature>
<dbReference type="Pfam" id="PF13639">
    <property type="entry name" value="zf-RING_2"/>
    <property type="match status" value="1"/>
</dbReference>
<dbReference type="InterPro" id="IPR047157">
    <property type="entry name" value="PHRF1/Atg35"/>
</dbReference>
<feature type="domain" description="RING-type" evidence="8">
    <location>
        <begin position="5"/>
        <end position="46"/>
    </location>
</feature>
<dbReference type="InterPro" id="IPR013083">
    <property type="entry name" value="Znf_RING/FYVE/PHD"/>
</dbReference>
<keyword evidence="3" id="KW-0862">Zinc</keyword>
<evidence type="ECO:0000259" key="8">
    <source>
        <dbReference type="PROSITE" id="PS50089"/>
    </source>
</evidence>
<feature type="compositionally biased region" description="Polar residues" evidence="6">
    <location>
        <begin position="613"/>
        <end position="628"/>
    </location>
</feature>
<dbReference type="Pfam" id="PF00628">
    <property type="entry name" value="PHD"/>
    <property type="match status" value="1"/>
</dbReference>
<protein>
    <submittedName>
        <fullName evidence="9">Uncharacterized protein</fullName>
    </submittedName>
</protein>
<evidence type="ECO:0000313" key="9">
    <source>
        <dbReference type="EMBL" id="KAG8179157.1"/>
    </source>
</evidence>
<dbReference type="PROSITE" id="PS00518">
    <property type="entry name" value="ZF_RING_1"/>
    <property type="match status" value="1"/>
</dbReference>
<dbReference type="SUPFAM" id="SSF57903">
    <property type="entry name" value="FYVE/PHD zinc finger"/>
    <property type="match status" value="1"/>
</dbReference>
<keyword evidence="5" id="KW-0175">Coiled coil</keyword>
<dbReference type="InterPro" id="IPR019786">
    <property type="entry name" value="Zinc_finger_PHD-type_CS"/>
</dbReference>
<evidence type="ECO:0000259" key="7">
    <source>
        <dbReference type="PROSITE" id="PS50016"/>
    </source>
</evidence>
<feature type="region of interest" description="Disordered" evidence="6">
    <location>
        <begin position="237"/>
        <end position="266"/>
    </location>
</feature>
<dbReference type="PANTHER" id="PTHR12618">
    <property type="entry name" value="PHD AND RING FINGER DOMAIN-CONTAINING PROTEIN 1"/>
    <property type="match status" value="1"/>
</dbReference>
<keyword evidence="10" id="KW-1185">Reference proteome</keyword>
<dbReference type="Proteomes" id="UP000827092">
    <property type="component" value="Unassembled WGS sequence"/>
</dbReference>
<evidence type="ECO:0000256" key="1">
    <source>
        <dbReference type="ARBA" id="ARBA00022723"/>
    </source>
</evidence>
<dbReference type="AlphaFoldDB" id="A0AAV6U3V9"/>
<dbReference type="InterPro" id="IPR001965">
    <property type="entry name" value="Znf_PHD"/>
</dbReference>
<keyword evidence="2 4" id="KW-0863">Zinc-finger</keyword>
<evidence type="ECO:0000256" key="3">
    <source>
        <dbReference type="ARBA" id="ARBA00022833"/>
    </source>
</evidence>
<feature type="compositionally biased region" description="Basic residues" evidence="6">
    <location>
        <begin position="162"/>
        <end position="176"/>
    </location>
</feature>
<evidence type="ECO:0000256" key="4">
    <source>
        <dbReference type="PROSITE-ProRule" id="PRU00175"/>
    </source>
</evidence>
<proteinExistence type="predicted"/>
<dbReference type="PROSITE" id="PS01359">
    <property type="entry name" value="ZF_PHD_1"/>
    <property type="match status" value="1"/>
</dbReference>
<name>A0AAV6U3V9_9ARAC</name>
<dbReference type="InterPro" id="IPR019787">
    <property type="entry name" value="Znf_PHD-finger"/>
</dbReference>
<dbReference type="InterPro" id="IPR017907">
    <property type="entry name" value="Znf_RING_CS"/>
</dbReference>
<dbReference type="InterPro" id="IPR011011">
    <property type="entry name" value="Znf_FYVE_PHD"/>
</dbReference>
<reference evidence="9 10" key="1">
    <citation type="journal article" date="2022" name="Nat. Ecol. Evol.">
        <title>A masculinizing supergene underlies an exaggerated male reproductive morph in a spider.</title>
        <authorList>
            <person name="Hendrickx F."/>
            <person name="De Corte Z."/>
            <person name="Sonet G."/>
            <person name="Van Belleghem S.M."/>
            <person name="Kostlbacher S."/>
            <person name="Vangestel C."/>
        </authorList>
    </citation>
    <scope>NUCLEOTIDE SEQUENCE [LARGE SCALE GENOMIC DNA]</scope>
    <source>
        <strain evidence="9">W744_W776</strain>
    </source>
</reference>
<dbReference type="EMBL" id="JAFNEN010000645">
    <property type="protein sequence ID" value="KAG8179157.1"/>
    <property type="molecule type" value="Genomic_DNA"/>
</dbReference>
<evidence type="ECO:0000313" key="10">
    <source>
        <dbReference type="Proteomes" id="UP000827092"/>
    </source>
</evidence>
<evidence type="ECO:0000256" key="5">
    <source>
        <dbReference type="SAM" id="Coils"/>
    </source>
</evidence>
<dbReference type="SUPFAM" id="SSF57850">
    <property type="entry name" value="RING/U-box"/>
    <property type="match status" value="1"/>
</dbReference>
<sequence length="1163" mass="130747">MSTSCPICFEPLEGKIRASPSICDHVFCMDCLQKWIKTDNVCPIDRKKFQKIINLDFNATIKVKPKKRKRQRVYYDVSVHCEVCKESTNAGVLLLCDSCDLAYHCKCLTPPVTEIPNIRWHCPVCVDVESRLRPTKTTRQKSSQVTPSSSSSSTKSSEKSEKKKRQKESHKNRKRKMDSCSPKFKETHNFVRRKQQSQRQAASKSLQIITNIIIEESMKEDDDDANDLMLSFNHQPGPSTSTDISLTIKDGPSVSSNTASNEEMEDADFQIGDSDFMDTSSDSESDDITKAIVSFHQEEKLSADDEISEDHFPSHLFQEDEYQDYDVSFEDTVEENSCNQELDNLDTNLILKENQEDSDDLQYPGVTDINPNIEEDEPEKEMEFEAEEIEEEEENFSEECEEEEEEIPEEEHNEGESLAQSGRHPSLRCRSIRIGSYTVHPRPTQPFVAVVLDEGRIAFNAPIISDPGGTQVHITLGSGDVHKMYFHFGRCLPVMFITTTPRFGELVRTALHMIENETPYFDPSTKDDKTQKLTFLIESISEQQKSFLKTKFAGDNKTIEIDQKTANEILVKSTPNQNAVLQLKRPDPVPTVSSEPRLPQISNQASEGKENSEQPQEQNTDFSTKQQDNLKLQSDMPVLVAISPLNNRIPNDKCNTEKLTLVHQQGHNKDSESQTSQVILENSVSNGYISQLQAENKRLHLLLASLNRHPVIEVSNPIKNLRKENKKLKDIQSKLRKEITELKLEAKMFPSFESKCDSIEKLVQDFKQSLESQQVDISNCIQLEHRLNSAMTESQNLHEIVDSSQQQIKNLKQNIEKNQKPSSAVGNLEHIPLEKEILSPIKENNQPKNAIETNSTSSSVSVMENIPFDGESSNLPCIIDPKLTLTCSKNCGGVPIISLCNVPSLSTSSRNDENDVQTVEQSPESSNTKHTLPSANDFDSSSTGKSFMRLQDADDNSTDSNFPDKAILLKLPLRLNFKRTPNNSPKQNAETVSSTSATANICKRISERATYLQDWNSKMAQPKNGLQTSHSNCDSLLSTSANNIKRPLSFSIPIAVSLTENQKDSKPLSSNVNNTDFCNFNNVSVGNYIGSDNLPSRTTSSGEKKTSNTVTSTFKSSSSGSEKTSPNASFVAIHRNDINHTKKSFKMQMTTLQIPTFQIKPFY</sequence>
<keyword evidence="1" id="KW-0479">Metal-binding</keyword>
<feature type="compositionally biased region" description="Low complexity" evidence="6">
    <location>
        <begin position="1107"/>
        <end position="1125"/>
    </location>
</feature>
<feature type="region of interest" description="Disordered" evidence="6">
    <location>
        <begin position="136"/>
        <end position="204"/>
    </location>
</feature>
<dbReference type="PROSITE" id="PS50089">
    <property type="entry name" value="ZF_RING_2"/>
    <property type="match status" value="1"/>
</dbReference>
<evidence type="ECO:0000256" key="6">
    <source>
        <dbReference type="SAM" id="MobiDB-lite"/>
    </source>
</evidence>
<feature type="region of interest" description="Disordered" evidence="6">
    <location>
        <begin position="354"/>
        <end position="424"/>
    </location>
</feature>
<feature type="region of interest" description="Disordered" evidence="6">
    <location>
        <begin position="907"/>
        <end position="961"/>
    </location>
</feature>
<comment type="caution">
    <text evidence="9">The sequence shown here is derived from an EMBL/GenBank/DDBJ whole genome shotgun (WGS) entry which is preliminary data.</text>
</comment>
<feature type="compositionally biased region" description="Low complexity" evidence="6">
    <location>
        <begin position="140"/>
        <end position="155"/>
    </location>
</feature>
<dbReference type="GO" id="GO:0008270">
    <property type="term" value="F:zinc ion binding"/>
    <property type="evidence" value="ECO:0007669"/>
    <property type="project" value="UniProtKB-KW"/>
</dbReference>
<dbReference type="Gene3D" id="3.30.40.10">
    <property type="entry name" value="Zinc/RING finger domain, C3HC4 (zinc finger)"/>
    <property type="match status" value="2"/>
</dbReference>
<dbReference type="PROSITE" id="PS50016">
    <property type="entry name" value="ZF_PHD_2"/>
    <property type="match status" value="1"/>
</dbReference>
<dbReference type="InterPro" id="IPR001841">
    <property type="entry name" value="Znf_RING"/>
</dbReference>
<dbReference type="SMART" id="SM00184">
    <property type="entry name" value="RING"/>
    <property type="match status" value="2"/>
</dbReference>